<dbReference type="EMBL" id="NJHN03000047">
    <property type="protein sequence ID" value="KAH9420507.1"/>
    <property type="molecule type" value="Genomic_DNA"/>
</dbReference>
<proteinExistence type="predicted"/>
<gene>
    <name evidence="2" type="ORF">DERP_000933</name>
</gene>
<protein>
    <submittedName>
        <fullName evidence="2">Uncharacterized protein</fullName>
    </submittedName>
</protein>
<feature type="region of interest" description="Disordered" evidence="1">
    <location>
        <begin position="32"/>
        <end position="73"/>
    </location>
</feature>
<keyword evidence="3" id="KW-1185">Reference proteome</keyword>
<evidence type="ECO:0000313" key="3">
    <source>
        <dbReference type="Proteomes" id="UP000887458"/>
    </source>
</evidence>
<reference evidence="2 3" key="1">
    <citation type="journal article" date="2018" name="J. Allergy Clin. Immunol.">
        <title>High-quality assembly of Dermatophagoides pteronyssinus genome and transcriptome reveals a wide range of novel allergens.</title>
        <authorList>
            <person name="Liu X.Y."/>
            <person name="Yang K.Y."/>
            <person name="Wang M.Q."/>
            <person name="Kwok J.S."/>
            <person name="Zeng X."/>
            <person name="Yang Z."/>
            <person name="Xiao X.J."/>
            <person name="Lau C.P."/>
            <person name="Li Y."/>
            <person name="Huang Z.M."/>
            <person name="Ba J.G."/>
            <person name="Yim A.K."/>
            <person name="Ouyang C.Y."/>
            <person name="Ngai S.M."/>
            <person name="Chan T.F."/>
            <person name="Leung E.L."/>
            <person name="Liu L."/>
            <person name="Liu Z.G."/>
            <person name="Tsui S.K."/>
        </authorList>
    </citation>
    <scope>NUCLEOTIDE SEQUENCE [LARGE SCALE GENOMIC DNA]</scope>
    <source>
        <strain evidence="2">Derp</strain>
    </source>
</reference>
<accession>A0ABQ8JDJ9</accession>
<sequence>MDQIQSINQSRKTIQSNLKIQLEKMKSFQSSSVSGVRVSQKKYLHKTEQQQQQQNLNTEISSSSSSLNFLDSG</sequence>
<name>A0ABQ8JDJ9_DERPT</name>
<comment type="caution">
    <text evidence="2">The sequence shown here is derived from an EMBL/GenBank/DDBJ whole genome shotgun (WGS) entry which is preliminary data.</text>
</comment>
<evidence type="ECO:0000256" key="1">
    <source>
        <dbReference type="SAM" id="MobiDB-lite"/>
    </source>
</evidence>
<reference evidence="2 3" key="2">
    <citation type="journal article" date="2022" name="Mol. Biol. Evol.">
        <title>Comparative Genomics Reveals Insights into the Divergent Evolution of Astigmatic Mites and Household Pest Adaptations.</title>
        <authorList>
            <person name="Xiong Q."/>
            <person name="Wan A.T."/>
            <person name="Liu X."/>
            <person name="Fung C.S."/>
            <person name="Xiao X."/>
            <person name="Malainual N."/>
            <person name="Hou J."/>
            <person name="Wang L."/>
            <person name="Wang M."/>
            <person name="Yang K.Y."/>
            <person name="Cui Y."/>
            <person name="Leung E.L."/>
            <person name="Nong W."/>
            <person name="Shin S.K."/>
            <person name="Au S.W."/>
            <person name="Jeong K.Y."/>
            <person name="Chew F.T."/>
            <person name="Hui J.H."/>
            <person name="Leung T.F."/>
            <person name="Tungtrongchitr A."/>
            <person name="Zhong N."/>
            <person name="Liu Z."/>
            <person name="Tsui S.K."/>
        </authorList>
    </citation>
    <scope>NUCLEOTIDE SEQUENCE [LARGE SCALE GENOMIC DNA]</scope>
    <source>
        <strain evidence="2">Derp</strain>
    </source>
</reference>
<organism evidence="2 3">
    <name type="scientific">Dermatophagoides pteronyssinus</name>
    <name type="common">European house dust mite</name>
    <dbReference type="NCBI Taxonomy" id="6956"/>
    <lineage>
        <taxon>Eukaryota</taxon>
        <taxon>Metazoa</taxon>
        <taxon>Ecdysozoa</taxon>
        <taxon>Arthropoda</taxon>
        <taxon>Chelicerata</taxon>
        <taxon>Arachnida</taxon>
        <taxon>Acari</taxon>
        <taxon>Acariformes</taxon>
        <taxon>Sarcoptiformes</taxon>
        <taxon>Astigmata</taxon>
        <taxon>Psoroptidia</taxon>
        <taxon>Analgoidea</taxon>
        <taxon>Pyroglyphidae</taxon>
        <taxon>Dermatophagoidinae</taxon>
        <taxon>Dermatophagoides</taxon>
    </lineage>
</organism>
<dbReference type="Proteomes" id="UP000887458">
    <property type="component" value="Unassembled WGS sequence"/>
</dbReference>
<evidence type="ECO:0000313" key="2">
    <source>
        <dbReference type="EMBL" id="KAH9420507.1"/>
    </source>
</evidence>